<dbReference type="STRING" id="535722.E4UN82"/>
<proteinExistence type="predicted"/>
<dbReference type="VEuPathDB" id="FungiDB:MGYG_02556"/>
<dbReference type="OrthoDB" id="4360026at2759"/>
<feature type="compositionally biased region" description="Acidic residues" evidence="1">
    <location>
        <begin position="15"/>
        <end position="33"/>
    </location>
</feature>
<accession>E4UN82</accession>
<dbReference type="HOGENOM" id="CLU_027146_1_0_1"/>
<feature type="region of interest" description="Disordered" evidence="1">
    <location>
        <begin position="1"/>
        <end position="37"/>
    </location>
</feature>
<organism evidence="3">
    <name type="scientific">Arthroderma gypseum (strain ATCC MYA-4604 / CBS 118893)</name>
    <name type="common">Microsporum gypseum</name>
    <dbReference type="NCBI Taxonomy" id="535722"/>
    <lineage>
        <taxon>Eukaryota</taxon>
        <taxon>Fungi</taxon>
        <taxon>Dikarya</taxon>
        <taxon>Ascomycota</taxon>
        <taxon>Pezizomycotina</taxon>
        <taxon>Eurotiomycetes</taxon>
        <taxon>Eurotiomycetidae</taxon>
        <taxon>Onygenales</taxon>
        <taxon>Arthrodermataceae</taxon>
        <taxon>Nannizzia</taxon>
    </lineage>
</organism>
<evidence type="ECO:0000313" key="3">
    <source>
        <dbReference type="Proteomes" id="UP000002669"/>
    </source>
</evidence>
<dbReference type="InParanoid" id="E4UN82"/>
<keyword evidence="3" id="KW-1185">Reference proteome</keyword>
<reference evidence="3" key="1">
    <citation type="journal article" date="2012" name="MBio">
        <title>Comparative genome analysis of Trichophyton rubrum and related dermatophytes reveals candidate genes involved in infection.</title>
        <authorList>
            <person name="Martinez D.A."/>
            <person name="Oliver B.G."/>
            <person name="Graeser Y."/>
            <person name="Goldberg J.M."/>
            <person name="Li W."/>
            <person name="Martinez-Rossi N.M."/>
            <person name="Monod M."/>
            <person name="Shelest E."/>
            <person name="Barton R.C."/>
            <person name="Birch E."/>
            <person name="Brakhage A.A."/>
            <person name="Chen Z."/>
            <person name="Gurr S.J."/>
            <person name="Heiman D."/>
            <person name="Heitman J."/>
            <person name="Kosti I."/>
            <person name="Rossi A."/>
            <person name="Saif S."/>
            <person name="Samalova M."/>
            <person name="Saunders C.W."/>
            <person name="Shea T."/>
            <person name="Summerbell R.C."/>
            <person name="Xu J."/>
            <person name="Young S."/>
            <person name="Zeng Q."/>
            <person name="Birren B.W."/>
            <person name="Cuomo C.A."/>
            <person name="White T.C."/>
        </authorList>
    </citation>
    <scope>NUCLEOTIDE SEQUENCE [LARGE SCALE GENOMIC DNA]</scope>
    <source>
        <strain evidence="3">ATCC MYA-4604 / CBS 118893</strain>
    </source>
</reference>
<dbReference type="EMBL" id="DS989823">
    <property type="protein sequence ID" value="EFQ99543.1"/>
    <property type="molecule type" value="Genomic_DNA"/>
</dbReference>
<dbReference type="Proteomes" id="UP000002669">
    <property type="component" value="Unassembled WGS sequence"/>
</dbReference>
<feature type="compositionally biased region" description="Basic and acidic residues" evidence="1">
    <location>
        <begin position="459"/>
        <end position="477"/>
    </location>
</feature>
<evidence type="ECO:0000256" key="1">
    <source>
        <dbReference type="SAM" id="MobiDB-lite"/>
    </source>
</evidence>
<dbReference type="eggNOG" id="ENOG502SIC9">
    <property type="taxonomic scope" value="Eukaryota"/>
</dbReference>
<evidence type="ECO:0000313" key="2">
    <source>
        <dbReference type="EMBL" id="EFQ99543.1"/>
    </source>
</evidence>
<protein>
    <submittedName>
        <fullName evidence="2">Uncharacterized protein</fullName>
    </submittedName>
</protein>
<sequence length="548" mass="63323">MGDAGLSPTAWDSPEQQEPEPDPELEPESDAYSDLDGRPYSYRQCVDALEAEGVPMDLSSDTARWCVVRGIRTSYEYATSPEVTRICKDMDIPQFARARNARLIMSNVIPEEMEDAQVQPYCIWIPGFASAETYRELVYRYPAMLYQVGRACGAAGYVDLYKELVKEFKLLPEVSIAEEAREGGTDGGREIYRLILESPIKYAVMDDNTRGINVDNPRYPAYLNGDTAVRWKVEPREYLLEDGEYDQSDKDIEEDNGLAVASEYLDDKYRGLSADEAKWLYQPLPPDIPTVKKELLREMAAYEGNIDRYYRLMDSEEMEYTELHCVTRGIYHNSMFARWWMDQLETNASRIPKGEEWRIRSAINARRIMINDIAGFHDEIEGKPYLIWWPLRPHPRCLQALAKKCPSMQEQIAIACIFCDYEDVYKSINPVPHWRIRLAATKSVNSFYLADVDKRASEQGVDVTERRGERDGKKDNLSSDLEPTSLWVTSSIKSNAMVNRQPDFNPYFGSRVYTGIIERYVFKSPEVLQKFRPRRYRTIEDYADLLMD</sequence>
<feature type="region of interest" description="Disordered" evidence="1">
    <location>
        <begin position="459"/>
        <end position="479"/>
    </location>
</feature>
<name>E4UN82_ARTGP</name>
<gene>
    <name evidence="2" type="ORF">MGYG_02556</name>
</gene>
<dbReference type="RefSeq" id="XP_003175026.1">
    <property type="nucleotide sequence ID" value="XM_003174978.1"/>
</dbReference>
<dbReference type="OMA" id="PYCIWIP"/>
<dbReference type="GeneID" id="10030329"/>
<dbReference type="AlphaFoldDB" id="E4UN82"/>